<accession>A0ACC2TSU3</accession>
<evidence type="ECO:0000313" key="1">
    <source>
        <dbReference type="EMBL" id="KAJ9077654.1"/>
    </source>
</evidence>
<protein>
    <submittedName>
        <fullName evidence="1">Uncharacterized protein</fullName>
    </submittedName>
</protein>
<gene>
    <name evidence="1" type="ORF">DSO57_1014676</name>
</gene>
<proteinExistence type="predicted"/>
<organism evidence="1 2">
    <name type="scientific">Entomophthora muscae</name>
    <dbReference type="NCBI Taxonomy" id="34485"/>
    <lineage>
        <taxon>Eukaryota</taxon>
        <taxon>Fungi</taxon>
        <taxon>Fungi incertae sedis</taxon>
        <taxon>Zoopagomycota</taxon>
        <taxon>Entomophthoromycotina</taxon>
        <taxon>Entomophthoromycetes</taxon>
        <taxon>Entomophthorales</taxon>
        <taxon>Entomophthoraceae</taxon>
        <taxon>Entomophthora</taxon>
    </lineage>
</organism>
<evidence type="ECO:0000313" key="2">
    <source>
        <dbReference type="Proteomes" id="UP001165960"/>
    </source>
</evidence>
<sequence>MRNKYGYVPKGKKNEMSHCTAVWSVAFSMEHLQVASLGVTNVIVLDSVGLHKVAKILDEFPVIEPGVKIGSQQLSTSNLCLLFLPSYSPFLNPIEEVFGWLKKVVKKGTSPGPNDMFNLLHASIVFGFWGQHPEGHSGKSL</sequence>
<reference evidence="1" key="1">
    <citation type="submission" date="2022-04" db="EMBL/GenBank/DDBJ databases">
        <title>Genome of the entomopathogenic fungus Entomophthora muscae.</title>
        <authorList>
            <person name="Elya C."/>
            <person name="Lovett B.R."/>
            <person name="Lee E."/>
            <person name="Macias A.M."/>
            <person name="Hajek A.E."/>
            <person name="De Bivort B.L."/>
            <person name="Kasson M.T."/>
            <person name="De Fine Licht H.H."/>
            <person name="Stajich J.E."/>
        </authorList>
    </citation>
    <scope>NUCLEOTIDE SEQUENCE</scope>
    <source>
        <strain evidence="1">Berkeley</strain>
    </source>
</reference>
<name>A0ACC2TSU3_9FUNG</name>
<dbReference type="Proteomes" id="UP001165960">
    <property type="component" value="Unassembled WGS sequence"/>
</dbReference>
<keyword evidence="2" id="KW-1185">Reference proteome</keyword>
<dbReference type="EMBL" id="QTSX02002186">
    <property type="protein sequence ID" value="KAJ9077654.1"/>
    <property type="molecule type" value="Genomic_DNA"/>
</dbReference>
<comment type="caution">
    <text evidence="1">The sequence shown here is derived from an EMBL/GenBank/DDBJ whole genome shotgun (WGS) entry which is preliminary data.</text>
</comment>